<dbReference type="Pfam" id="PF10321">
    <property type="entry name" value="7TM_GPCR_Srt"/>
    <property type="match status" value="1"/>
</dbReference>
<dbReference type="AlphaFoldDB" id="A0A915JK94"/>
<evidence type="ECO:0000313" key="2">
    <source>
        <dbReference type="Proteomes" id="UP000887565"/>
    </source>
</evidence>
<dbReference type="Proteomes" id="UP000887565">
    <property type="component" value="Unplaced"/>
</dbReference>
<feature type="transmembrane region" description="Helical" evidence="1">
    <location>
        <begin position="44"/>
        <end position="64"/>
    </location>
</feature>
<proteinExistence type="predicted"/>
<organism evidence="2 3">
    <name type="scientific">Romanomermis culicivorax</name>
    <name type="common">Nematode worm</name>
    <dbReference type="NCBI Taxonomy" id="13658"/>
    <lineage>
        <taxon>Eukaryota</taxon>
        <taxon>Metazoa</taxon>
        <taxon>Ecdysozoa</taxon>
        <taxon>Nematoda</taxon>
        <taxon>Enoplea</taxon>
        <taxon>Dorylaimia</taxon>
        <taxon>Mermithida</taxon>
        <taxon>Mermithoidea</taxon>
        <taxon>Mermithidae</taxon>
        <taxon>Romanomermis</taxon>
    </lineage>
</organism>
<protein>
    <submittedName>
        <fullName evidence="3">7TM GPCR serpentine receptor class x (Srx) domain-containing protein</fullName>
    </submittedName>
</protein>
<name>A0A915JK94_ROMCU</name>
<accession>A0A915JK94</accession>
<keyword evidence="2" id="KW-1185">Reference proteome</keyword>
<keyword evidence="1" id="KW-1133">Transmembrane helix</keyword>
<dbReference type="WBParaSite" id="nRc.2.0.1.t26466-RA">
    <property type="protein sequence ID" value="nRc.2.0.1.t26466-RA"/>
    <property type="gene ID" value="nRc.2.0.1.g26466"/>
</dbReference>
<dbReference type="InterPro" id="IPR019425">
    <property type="entry name" value="7TM_GPCR_serpentine_rcpt_Srt"/>
</dbReference>
<evidence type="ECO:0000256" key="1">
    <source>
        <dbReference type="SAM" id="Phobius"/>
    </source>
</evidence>
<feature type="transmembrane region" description="Helical" evidence="1">
    <location>
        <begin position="12"/>
        <end position="32"/>
    </location>
</feature>
<keyword evidence="1" id="KW-0812">Transmembrane</keyword>
<keyword evidence="1" id="KW-0472">Membrane</keyword>
<reference evidence="3" key="1">
    <citation type="submission" date="2022-11" db="UniProtKB">
        <authorList>
            <consortium name="WormBaseParasite"/>
        </authorList>
    </citation>
    <scope>IDENTIFICATION</scope>
</reference>
<sequence>MINNRKKEERMVMYQALWLCSLDIVSSCSYIAFQYVTISRWATFWTNFTWIFCAGTDSFIFLVFNR</sequence>
<evidence type="ECO:0000313" key="3">
    <source>
        <dbReference type="WBParaSite" id="nRc.2.0.1.t26466-RA"/>
    </source>
</evidence>